<dbReference type="EC" id="3.4.11.21" evidence="4"/>
<organism evidence="12 14">
    <name type="scientific">Pichia sorbitophila (strain ATCC MYA-4447 / BCRC 22081 / CBS 7064 / NBRC 10061 / NRRL Y-12695)</name>
    <name type="common">Hybrid yeast</name>
    <dbReference type="NCBI Taxonomy" id="559304"/>
    <lineage>
        <taxon>Eukaryota</taxon>
        <taxon>Fungi</taxon>
        <taxon>Dikarya</taxon>
        <taxon>Ascomycota</taxon>
        <taxon>Saccharomycotina</taxon>
        <taxon>Pichiomycetes</taxon>
        <taxon>Debaryomycetaceae</taxon>
        <taxon>Millerozyma</taxon>
    </lineage>
</organism>
<dbReference type="STRING" id="559304.G8YIJ5"/>
<gene>
    <name evidence="12" type="primary">Piso0_003240</name>
    <name evidence="12" type="ORF">GNLVRS01_PISO0G07970g</name>
    <name evidence="13" type="ORF">GNLVRS01_PISO0H07971g</name>
</gene>
<evidence type="ECO:0000256" key="3">
    <source>
        <dbReference type="ARBA" id="ARBA00008290"/>
    </source>
</evidence>
<dbReference type="eggNOG" id="KOG2596">
    <property type="taxonomic scope" value="Eukaryota"/>
</dbReference>
<keyword evidence="7 11" id="KW-0479">Metal-binding</keyword>
<evidence type="ECO:0000313" key="12">
    <source>
        <dbReference type="EMBL" id="CCE80140.1"/>
    </source>
</evidence>
<dbReference type="PANTHER" id="PTHR28570">
    <property type="entry name" value="ASPARTYL AMINOPEPTIDASE"/>
    <property type="match status" value="1"/>
</dbReference>
<evidence type="ECO:0000256" key="6">
    <source>
        <dbReference type="ARBA" id="ARBA00022670"/>
    </source>
</evidence>
<dbReference type="InterPro" id="IPR023358">
    <property type="entry name" value="Peptidase_M18_dom2"/>
</dbReference>
<name>G8YIJ5_PICSO</name>
<dbReference type="NCBIfam" id="NF002759">
    <property type="entry name" value="PRK02813.1"/>
    <property type="match status" value="1"/>
</dbReference>
<evidence type="ECO:0000256" key="9">
    <source>
        <dbReference type="ARBA" id="ARBA00022833"/>
    </source>
</evidence>
<keyword evidence="9 11" id="KW-0862">Zinc</keyword>
<protein>
    <recommendedName>
        <fullName evidence="4">aspartyl aminopeptidase</fullName>
        <ecNumber evidence="4">3.4.11.21</ecNumber>
    </recommendedName>
</protein>
<sequence>MSTKDSLKAAEEFIDFVNESPSPYHAVKNVKNILRNSGFKELKERETWSSKELHPGSKFYVTRNGSSLIGVSIGGKYSPGEGISIVGAHTDSPCLRIKPISKRNKDGFLQVGVETYGGLIAHTWFDRDLSIAGRVYVETDKGTIEPRLIKVDKPLLRIPTLAIHFNRKESNSFEFNKETKMVPIAGQTAWDAYESKSADESVSCCNEDAKFTPEEFSSVKSVIERHGQSLVDLIAKECNSEPSKIEDFELILFDHQKSTIGGLNDEFIFSPRLDNLVSCFCAAKGLCESGSTLSEDSGIRLISLFDHEEIGSQSAQGAFSTFLPDIISRITAVTGTSPDHFQQTISKSFLLSSDMAHGVHPNYSDWYESSNKPQVNGGPVIKINANQRYSTNSPGMVIIKKCAEIAKVPLQLFVVRNDLPCGSTIGPILASKLGIRTLDLGNPQLSMHSIRETGGSYDIEKLCNLFKAYFSHYQTLECKVLCD</sequence>
<evidence type="ECO:0000256" key="10">
    <source>
        <dbReference type="ARBA" id="ARBA00023049"/>
    </source>
</evidence>
<dbReference type="FunCoup" id="G8YIJ5">
    <property type="interactions" value="977"/>
</dbReference>
<evidence type="ECO:0000313" key="14">
    <source>
        <dbReference type="Proteomes" id="UP000005222"/>
    </source>
</evidence>
<dbReference type="Proteomes" id="UP000005222">
    <property type="component" value="Chromosome G"/>
</dbReference>
<evidence type="ECO:0000256" key="4">
    <source>
        <dbReference type="ARBA" id="ARBA00011965"/>
    </source>
</evidence>
<dbReference type="Gene3D" id="2.30.250.10">
    <property type="entry name" value="Aminopeptidase i, Domain 2"/>
    <property type="match status" value="1"/>
</dbReference>
<comment type="catalytic activity">
    <reaction evidence="1">
        <text>Release of an N-terminal aspartate or glutamate from a peptide, with a preference for aspartate.</text>
        <dbReference type="EC" id="3.4.11.21"/>
    </reaction>
</comment>
<evidence type="ECO:0000256" key="5">
    <source>
        <dbReference type="ARBA" id="ARBA00022438"/>
    </source>
</evidence>
<dbReference type="PRINTS" id="PR00932">
    <property type="entry name" value="AMINO1PTASE"/>
</dbReference>
<dbReference type="SUPFAM" id="SSF53187">
    <property type="entry name" value="Zn-dependent exopeptidases"/>
    <property type="match status" value="1"/>
</dbReference>
<dbReference type="InterPro" id="IPR001948">
    <property type="entry name" value="Peptidase_M18"/>
</dbReference>
<evidence type="ECO:0000256" key="7">
    <source>
        <dbReference type="ARBA" id="ARBA00022723"/>
    </source>
</evidence>
<comment type="similarity">
    <text evidence="3 11">Belongs to the peptidase M18 family.</text>
</comment>
<dbReference type="Proteomes" id="UP000005222">
    <property type="component" value="Chromosome H"/>
</dbReference>
<keyword evidence="10 11" id="KW-0482">Metalloprotease</keyword>
<dbReference type="EMBL" id="FO082053">
    <property type="protein sequence ID" value="CCE80140.1"/>
    <property type="molecule type" value="Genomic_DNA"/>
</dbReference>
<dbReference type="SUPFAM" id="SSF101821">
    <property type="entry name" value="Aminopeptidase/glucanase lid domain"/>
    <property type="match status" value="1"/>
</dbReference>
<dbReference type="GO" id="GO:0000324">
    <property type="term" value="C:fungal-type vacuole"/>
    <property type="evidence" value="ECO:0007669"/>
    <property type="project" value="TreeGrafter"/>
</dbReference>
<dbReference type="PANTHER" id="PTHR28570:SF3">
    <property type="entry name" value="ASPARTYL AMINOPEPTIDASE"/>
    <property type="match status" value="1"/>
</dbReference>
<keyword evidence="14" id="KW-1185">Reference proteome</keyword>
<evidence type="ECO:0000256" key="8">
    <source>
        <dbReference type="ARBA" id="ARBA00022801"/>
    </source>
</evidence>
<dbReference type="EMBL" id="FO082052">
    <property type="protein sequence ID" value="CCE80905.1"/>
    <property type="molecule type" value="Genomic_DNA"/>
</dbReference>
<evidence type="ECO:0000256" key="1">
    <source>
        <dbReference type="ARBA" id="ARBA00001335"/>
    </source>
</evidence>
<evidence type="ECO:0000313" key="13">
    <source>
        <dbReference type="EMBL" id="CCE80905.1"/>
    </source>
</evidence>
<proteinExistence type="inferred from homology"/>
<reference evidence="14" key="2">
    <citation type="journal article" date="2012" name="G3 (Bethesda)">
        <title>Pichia sorbitophila, an interspecies yeast hybrid reveals early steps of genome resolution following polyploidization.</title>
        <authorList>
            <person name="Leh Louis V."/>
            <person name="Despons L."/>
            <person name="Friedrich A."/>
            <person name="Martin T."/>
            <person name="Durrens P."/>
            <person name="Casaregola S."/>
            <person name="Neuveglise C."/>
            <person name="Fairhead C."/>
            <person name="Marck C."/>
            <person name="Cruz J.A."/>
            <person name="Straub M.L."/>
            <person name="Kugler V."/>
            <person name="Sacerdot C."/>
            <person name="Uzunov Z."/>
            <person name="Thierry A."/>
            <person name="Weiss S."/>
            <person name="Bleykasten C."/>
            <person name="De Montigny J."/>
            <person name="Jacques N."/>
            <person name="Jung P."/>
            <person name="Lemaire M."/>
            <person name="Mallet S."/>
            <person name="Morel G."/>
            <person name="Richard G.F."/>
            <person name="Sarkar A."/>
            <person name="Savel G."/>
            <person name="Schacherer J."/>
            <person name="Seret M.L."/>
            <person name="Talla E."/>
            <person name="Samson G."/>
            <person name="Jubin C."/>
            <person name="Poulain J."/>
            <person name="Vacherie B."/>
            <person name="Barbe V."/>
            <person name="Pelletier E."/>
            <person name="Sherman D.J."/>
            <person name="Westhof E."/>
            <person name="Weissenbach J."/>
            <person name="Baret P.V."/>
            <person name="Wincker P."/>
            <person name="Gaillardin C."/>
            <person name="Dujon B."/>
            <person name="Souciet J.L."/>
        </authorList>
    </citation>
    <scope>NUCLEOTIDE SEQUENCE [LARGE SCALE GENOMIC DNA]</scope>
    <source>
        <strain evidence="14">ATCC MYA-4447 / BCRC 22081 / CBS 7064 / NBRC 10061 / NRRL Y-12695</strain>
    </source>
</reference>
<dbReference type="Gene3D" id="3.40.630.10">
    <property type="entry name" value="Zn peptidases"/>
    <property type="match status" value="1"/>
</dbReference>
<dbReference type="GO" id="GO:0070006">
    <property type="term" value="F:metalloaminopeptidase activity"/>
    <property type="evidence" value="ECO:0007669"/>
    <property type="project" value="TreeGrafter"/>
</dbReference>
<keyword evidence="8 11" id="KW-0378">Hydrolase</keyword>
<comment type="cofactor">
    <cofactor evidence="2">
        <name>Zn(2+)</name>
        <dbReference type="ChEBI" id="CHEBI:29105"/>
    </cofactor>
</comment>
<keyword evidence="5 11" id="KW-0031">Aminopeptidase</keyword>
<dbReference type="HOGENOM" id="CLU_019532_2_0_1"/>
<dbReference type="FunFam" id="2.30.250.10:FF:000001">
    <property type="entry name" value="Aspartyl aminopeptidase 1"/>
    <property type="match status" value="1"/>
</dbReference>
<evidence type="ECO:0000256" key="11">
    <source>
        <dbReference type="RuleBase" id="RU004386"/>
    </source>
</evidence>
<dbReference type="CDD" id="cd05658">
    <property type="entry name" value="M18_DAP"/>
    <property type="match status" value="1"/>
</dbReference>
<dbReference type="GO" id="GO:0008270">
    <property type="term" value="F:zinc ion binding"/>
    <property type="evidence" value="ECO:0007669"/>
    <property type="project" value="InterPro"/>
</dbReference>
<reference evidence="12" key="1">
    <citation type="submission" date="2011-10" db="EMBL/GenBank/DDBJ databases">
        <authorList>
            <person name="Genoscope - CEA"/>
        </authorList>
    </citation>
    <scope>NUCLEOTIDE SEQUENCE</scope>
</reference>
<dbReference type="AlphaFoldDB" id="G8YIJ5"/>
<dbReference type="InParanoid" id="G8YIJ5"/>
<dbReference type="OrthoDB" id="9880441at2759"/>
<accession>G8YIJ5</accession>
<keyword evidence="6 11" id="KW-0645">Protease</keyword>
<dbReference type="Pfam" id="PF02127">
    <property type="entry name" value="Peptidase_M18"/>
    <property type="match status" value="1"/>
</dbReference>
<dbReference type="GO" id="GO:0006508">
    <property type="term" value="P:proteolysis"/>
    <property type="evidence" value="ECO:0007669"/>
    <property type="project" value="UniProtKB-KW"/>
</dbReference>
<evidence type="ECO:0000256" key="2">
    <source>
        <dbReference type="ARBA" id="ARBA00001947"/>
    </source>
</evidence>